<feature type="region of interest" description="Disordered" evidence="1">
    <location>
        <begin position="1"/>
        <end position="115"/>
    </location>
</feature>
<organism evidence="2 3">
    <name type="scientific">Desulfofundulus salinus</name>
    <dbReference type="NCBI Taxonomy" id="2419843"/>
    <lineage>
        <taxon>Bacteria</taxon>
        <taxon>Bacillati</taxon>
        <taxon>Bacillota</taxon>
        <taxon>Clostridia</taxon>
        <taxon>Eubacteriales</taxon>
        <taxon>Peptococcaceae</taxon>
        <taxon>Desulfofundulus</taxon>
    </lineage>
</organism>
<name>A0A494WYX3_9FIRM</name>
<evidence type="ECO:0000313" key="3">
    <source>
        <dbReference type="Proteomes" id="UP000271256"/>
    </source>
</evidence>
<accession>A0A494WYX3</accession>
<feature type="compositionally biased region" description="Polar residues" evidence="1">
    <location>
        <begin position="25"/>
        <end position="34"/>
    </location>
</feature>
<dbReference type="RefSeq" id="WP_121450206.1">
    <property type="nucleotide sequence ID" value="NZ_RBWE01000001.1"/>
</dbReference>
<gene>
    <name evidence="2" type="ORF">D7024_01290</name>
</gene>
<dbReference type="Proteomes" id="UP000271256">
    <property type="component" value="Unassembled WGS sequence"/>
</dbReference>
<evidence type="ECO:0000313" key="2">
    <source>
        <dbReference type="EMBL" id="RKO65734.1"/>
    </source>
</evidence>
<sequence length="115" mass="12136">MSSALRFPGVTAMSGRGRRDPAVRNGQNGTTAGDEQQGALPGRSCIRPLGWAALDRSGRKVDSSEGSRKIPLVSEQSQAPQAEAAQLQVALRVGGGLPDTNRASRRETGTPNLRR</sequence>
<comment type="caution">
    <text evidence="2">The sequence shown here is derived from an EMBL/GenBank/DDBJ whole genome shotgun (WGS) entry which is preliminary data.</text>
</comment>
<reference evidence="2 3" key="1">
    <citation type="submission" date="2018-10" db="EMBL/GenBank/DDBJ databases">
        <authorList>
            <person name="Grouzdev D.S."/>
            <person name="Krutkina M.S."/>
            <person name="Tourova T.P."/>
            <person name="Nazina T.N."/>
        </authorList>
    </citation>
    <scope>NUCLEOTIDE SEQUENCE [LARGE SCALE GENOMIC DNA]</scope>
    <source>
        <strain evidence="2 3">435</strain>
    </source>
</reference>
<dbReference type="EMBL" id="RBWE01000001">
    <property type="protein sequence ID" value="RKO65734.1"/>
    <property type="molecule type" value="Genomic_DNA"/>
</dbReference>
<protein>
    <submittedName>
        <fullName evidence="2">Uncharacterized protein</fullName>
    </submittedName>
</protein>
<dbReference type="AlphaFoldDB" id="A0A494WYX3"/>
<feature type="compositionally biased region" description="Low complexity" evidence="1">
    <location>
        <begin position="73"/>
        <end position="91"/>
    </location>
</feature>
<keyword evidence="3" id="KW-1185">Reference proteome</keyword>
<proteinExistence type="predicted"/>
<feature type="compositionally biased region" description="Basic and acidic residues" evidence="1">
    <location>
        <begin position="56"/>
        <end position="68"/>
    </location>
</feature>
<evidence type="ECO:0000256" key="1">
    <source>
        <dbReference type="SAM" id="MobiDB-lite"/>
    </source>
</evidence>